<name>A0A6G0VSB2_APHCR</name>
<reference evidence="1 2" key="1">
    <citation type="submission" date="2019-08" db="EMBL/GenBank/DDBJ databases">
        <title>Whole genome of Aphis craccivora.</title>
        <authorList>
            <person name="Voronova N.V."/>
            <person name="Shulinski R.S."/>
            <person name="Bandarenka Y.V."/>
            <person name="Zhorov D.G."/>
            <person name="Warner D."/>
        </authorList>
    </citation>
    <scope>NUCLEOTIDE SEQUENCE [LARGE SCALE GENOMIC DNA]</scope>
    <source>
        <strain evidence="1">180601</strain>
        <tissue evidence="1">Whole Body</tissue>
    </source>
</reference>
<dbReference type="PANTHER" id="PTHR10773:SF19">
    <property type="match status" value="1"/>
</dbReference>
<keyword evidence="2" id="KW-1185">Reference proteome</keyword>
<accession>A0A6G0VSB2</accession>
<dbReference type="Proteomes" id="UP000478052">
    <property type="component" value="Unassembled WGS sequence"/>
</dbReference>
<dbReference type="OrthoDB" id="6631218at2759"/>
<dbReference type="AlphaFoldDB" id="A0A6G0VSB2"/>
<gene>
    <name evidence="1" type="ORF">FWK35_00030299</name>
</gene>
<protein>
    <submittedName>
        <fullName evidence="1">Uncharacterized protein</fullName>
    </submittedName>
</protein>
<sequence>MQPMNSLTPHDSQYFKEKINNDLNISDIFDQLSSVSIYDDITKDANYVLPGMHNSAVSIAISNVMMDKQLMVVKKHHKLLTKLRNSGEEYIGSNERVIATKIMKMPCNDKCANKISADEYTAIHNNYWKLADIYRQREFIIRHM</sequence>
<organism evidence="1 2">
    <name type="scientific">Aphis craccivora</name>
    <name type="common">Cowpea aphid</name>
    <dbReference type="NCBI Taxonomy" id="307492"/>
    <lineage>
        <taxon>Eukaryota</taxon>
        <taxon>Metazoa</taxon>
        <taxon>Ecdysozoa</taxon>
        <taxon>Arthropoda</taxon>
        <taxon>Hexapoda</taxon>
        <taxon>Insecta</taxon>
        <taxon>Pterygota</taxon>
        <taxon>Neoptera</taxon>
        <taxon>Paraneoptera</taxon>
        <taxon>Hemiptera</taxon>
        <taxon>Sternorrhyncha</taxon>
        <taxon>Aphidomorpha</taxon>
        <taxon>Aphidoidea</taxon>
        <taxon>Aphididae</taxon>
        <taxon>Aphidini</taxon>
        <taxon>Aphis</taxon>
        <taxon>Aphis</taxon>
    </lineage>
</organism>
<dbReference type="PANTHER" id="PTHR10773">
    <property type="entry name" value="DNA-DIRECTED RNA POLYMERASES I, II, AND III SUBUNIT RPABC2"/>
    <property type="match status" value="1"/>
</dbReference>
<proteinExistence type="predicted"/>
<evidence type="ECO:0000313" key="2">
    <source>
        <dbReference type="Proteomes" id="UP000478052"/>
    </source>
</evidence>
<comment type="caution">
    <text evidence="1">The sequence shown here is derived from an EMBL/GenBank/DDBJ whole genome shotgun (WGS) entry which is preliminary data.</text>
</comment>
<evidence type="ECO:0000313" key="1">
    <source>
        <dbReference type="EMBL" id="KAF0707434.1"/>
    </source>
</evidence>
<dbReference type="EMBL" id="VUJU01012544">
    <property type="protein sequence ID" value="KAF0707434.1"/>
    <property type="molecule type" value="Genomic_DNA"/>
</dbReference>